<accession>A0A4Y8ILL8</accession>
<evidence type="ECO:0000313" key="2">
    <source>
        <dbReference type="EMBL" id="TFB22143.1"/>
    </source>
</evidence>
<gene>
    <name evidence="2" type="ORF">E3U55_07520</name>
</gene>
<dbReference type="RefSeq" id="WP_134339815.1">
    <property type="nucleotide sequence ID" value="NZ_SOPW01000006.1"/>
</dbReference>
<dbReference type="EMBL" id="SOPW01000006">
    <property type="protein sequence ID" value="TFB22143.1"/>
    <property type="molecule type" value="Genomic_DNA"/>
</dbReference>
<name>A0A4Y8ILL8_9BACI</name>
<feature type="transmembrane region" description="Helical" evidence="1">
    <location>
        <begin position="12"/>
        <end position="31"/>
    </location>
</feature>
<organism evidence="2 3">
    <name type="scientific">Filobacillus milosensis</name>
    <dbReference type="NCBI Taxonomy" id="94137"/>
    <lineage>
        <taxon>Bacteria</taxon>
        <taxon>Bacillati</taxon>
        <taxon>Bacillota</taxon>
        <taxon>Bacilli</taxon>
        <taxon>Bacillales</taxon>
        <taxon>Bacillaceae</taxon>
        <taxon>Filobacillus</taxon>
    </lineage>
</organism>
<keyword evidence="1" id="KW-0472">Membrane</keyword>
<evidence type="ECO:0000256" key="1">
    <source>
        <dbReference type="SAM" id="Phobius"/>
    </source>
</evidence>
<dbReference type="OrthoDB" id="2954878at2"/>
<dbReference type="Proteomes" id="UP000297975">
    <property type="component" value="Unassembled WGS sequence"/>
</dbReference>
<dbReference type="AlphaFoldDB" id="A0A4Y8ILL8"/>
<comment type="caution">
    <text evidence="2">The sequence shown here is derived from an EMBL/GenBank/DDBJ whole genome shotgun (WGS) entry which is preliminary data.</text>
</comment>
<evidence type="ECO:0000313" key="3">
    <source>
        <dbReference type="Proteomes" id="UP000297975"/>
    </source>
</evidence>
<protein>
    <submittedName>
        <fullName evidence="2">Uncharacterized protein</fullName>
    </submittedName>
</protein>
<proteinExistence type="predicted"/>
<sequence length="472" mass="54807">MKAIWKYVDKHKLLFFFLCLLVILFIGYQLFFKHPIAQYADIEVQTIKQISNLTSGYENDEKKLHKRLKNEANKQKWIVSGNVNLGEFSKNAMLLRGILANSRVIINSKSDPSSKETSAKINVQLQRTNLIKVDFYQNQNYSAINIPIYPESIGIKNDQLGNWLESSGYTTAITEVPSTFDTQKNFSFSLMDYMGFLKRLSEYDTTVKENVDYNGQALQRFQLNMTEEQVEDLIDQIVRSMKENGDDSNFIGKQINEIKQLNFPEGLVYEAYYNDEYVSSRTLSGQVDMEGQSRAFELDIDTEVEGDNYQLRTELTVTGEQPFQVHYASQGQPQGNSYLVNNNLDVDRNKEPDMRLDWKTTYHKDSKDINFDLYAPSYLPRLEGNLTTKTNINTDQADQTLDWVINVNQIKANLTLNRDVQFEESVDINRIHAQDTKFLHQLTEEQNDQVMQDLKQSFRKYAKNLINQFNPF</sequence>
<keyword evidence="3" id="KW-1185">Reference proteome</keyword>
<keyword evidence="1" id="KW-1133">Transmembrane helix</keyword>
<keyword evidence="1" id="KW-0812">Transmembrane</keyword>
<reference evidence="2 3" key="1">
    <citation type="submission" date="2019-03" db="EMBL/GenBank/DDBJ databases">
        <authorList>
            <person name="He R.-H."/>
        </authorList>
    </citation>
    <scope>NUCLEOTIDE SEQUENCE [LARGE SCALE GENOMIC DNA]</scope>
    <source>
        <strain evidence="3">SH 714</strain>
    </source>
</reference>